<protein>
    <submittedName>
        <fullName evidence="1">Uncharacterized protein</fullName>
    </submittedName>
</protein>
<reference evidence="1" key="1">
    <citation type="submission" date="2018-05" db="EMBL/GenBank/DDBJ databases">
        <authorList>
            <person name="Lanie J.A."/>
            <person name="Ng W.-L."/>
            <person name="Kazmierczak K.M."/>
            <person name="Andrzejewski T.M."/>
            <person name="Davidsen T.M."/>
            <person name="Wayne K.J."/>
            <person name="Tettelin H."/>
            <person name="Glass J.I."/>
            <person name="Rusch D."/>
            <person name="Podicherti R."/>
            <person name="Tsui H.-C.T."/>
            <person name="Winkler M.E."/>
        </authorList>
    </citation>
    <scope>NUCLEOTIDE SEQUENCE</scope>
</reference>
<feature type="non-terminal residue" evidence="1">
    <location>
        <position position="34"/>
    </location>
</feature>
<accession>A0A382I7F7</accession>
<evidence type="ECO:0000313" key="1">
    <source>
        <dbReference type="EMBL" id="SVB95315.1"/>
    </source>
</evidence>
<sequence length="34" mass="4027">MYVADYIFDIPARLFKGNSLCKSKDVFRFRKISP</sequence>
<dbReference type="EMBL" id="UINC01065539">
    <property type="protein sequence ID" value="SVB95315.1"/>
    <property type="molecule type" value="Genomic_DNA"/>
</dbReference>
<proteinExistence type="predicted"/>
<gene>
    <name evidence="1" type="ORF">METZ01_LOCUS248169</name>
</gene>
<dbReference type="AlphaFoldDB" id="A0A382I7F7"/>
<name>A0A382I7F7_9ZZZZ</name>
<organism evidence="1">
    <name type="scientific">marine metagenome</name>
    <dbReference type="NCBI Taxonomy" id="408172"/>
    <lineage>
        <taxon>unclassified sequences</taxon>
        <taxon>metagenomes</taxon>
        <taxon>ecological metagenomes</taxon>
    </lineage>
</organism>